<dbReference type="InterPro" id="IPR015590">
    <property type="entry name" value="Aldehyde_DH_dom"/>
</dbReference>
<dbReference type="Pfam" id="PF00171">
    <property type="entry name" value="Aldedh"/>
    <property type="match status" value="1"/>
</dbReference>
<organism evidence="5 6">
    <name type="scientific">Streptosporangium algeriense</name>
    <dbReference type="NCBI Taxonomy" id="1682748"/>
    <lineage>
        <taxon>Bacteria</taxon>
        <taxon>Bacillati</taxon>
        <taxon>Actinomycetota</taxon>
        <taxon>Actinomycetes</taxon>
        <taxon>Streptosporangiales</taxon>
        <taxon>Streptosporangiaceae</taxon>
        <taxon>Streptosporangium</taxon>
    </lineage>
</organism>
<dbReference type="PANTHER" id="PTHR11699">
    <property type="entry name" value="ALDEHYDE DEHYDROGENASE-RELATED"/>
    <property type="match status" value="1"/>
</dbReference>
<keyword evidence="1 3" id="KW-0560">Oxidoreductase</keyword>
<feature type="domain" description="Aldehyde dehydrogenase" evidence="4">
    <location>
        <begin position="3"/>
        <end position="271"/>
    </location>
</feature>
<comment type="caution">
    <text evidence="5">The sequence shown here is derived from an EMBL/GenBank/DDBJ whole genome shotgun (WGS) entry which is preliminary data.</text>
</comment>
<dbReference type="PROSITE" id="PS00687">
    <property type="entry name" value="ALDEHYDE_DEHYDR_GLU"/>
    <property type="match status" value="1"/>
</dbReference>
<sequence length="282" mass="29888">RSPGVLNVVTGVGDVVGSAIVEHPHVRKVAFTGSVRAGRIVGRTAAEKIIPVTLELGGKSPNIVFADADLDAAVAGATRAFVGNAGQVCSNGTRLLLAREIHDTFVARLVERVRTVKPGEDYGSQTTKAQFEKVLSYFDVARDEGATLVTGGRAIGDGWLIEPTIYTDVTNEMRIAREEIFGPVLVVIPFDDEDDAVAKANDSDYGLAAGLWTADLGRAHRVAAALQVGQVYVNEWTAGLIEGPFGGYKNSGHGREKGVEALRHYTQAKFVSVRIGKSTSGG</sequence>
<name>A0ABW3DP28_9ACTN</name>
<evidence type="ECO:0000313" key="5">
    <source>
        <dbReference type="EMBL" id="MFD0884570.1"/>
    </source>
</evidence>
<evidence type="ECO:0000256" key="2">
    <source>
        <dbReference type="PROSITE-ProRule" id="PRU10007"/>
    </source>
</evidence>
<feature type="non-terminal residue" evidence="5">
    <location>
        <position position="1"/>
    </location>
</feature>
<evidence type="ECO:0000256" key="3">
    <source>
        <dbReference type="RuleBase" id="RU003345"/>
    </source>
</evidence>
<dbReference type="InterPro" id="IPR016161">
    <property type="entry name" value="Ald_DH/histidinol_DH"/>
</dbReference>
<dbReference type="Proteomes" id="UP001597024">
    <property type="component" value="Unassembled WGS sequence"/>
</dbReference>
<dbReference type="EMBL" id="JBHTHX010000188">
    <property type="protein sequence ID" value="MFD0884570.1"/>
    <property type="molecule type" value="Genomic_DNA"/>
</dbReference>
<comment type="similarity">
    <text evidence="3">Belongs to the aldehyde dehydrogenase family.</text>
</comment>
<reference evidence="6" key="1">
    <citation type="journal article" date="2019" name="Int. J. Syst. Evol. Microbiol.">
        <title>The Global Catalogue of Microorganisms (GCM) 10K type strain sequencing project: providing services to taxonomists for standard genome sequencing and annotation.</title>
        <authorList>
            <consortium name="The Broad Institute Genomics Platform"/>
            <consortium name="The Broad Institute Genome Sequencing Center for Infectious Disease"/>
            <person name="Wu L."/>
            <person name="Ma J."/>
        </authorList>
    </citation>
    <scope>NUCLEOTIDE SEQUENCE [LARGE SCALE GENOMIC DNA]</scope>
    <source>
        <strain evidence="6">CCUG 62974</strain>
    </source>
</reference>
<evidence type="ECO:0000259" key="4">
    <source>
        <dbReference type="Pfam" id="PF00171"/>
    </source>
</evidence>
<dbReference type="InterPro" id="IPR016160">
    <property type="entry name" value="Ald_DH_CS_CYS"/>
</dbReference>
<gene>
    <name evidence="5" type="ORF">ACFQ08_08380</name>
</gene>
<dbReference type="Gene3D" id="3.40.605.10">
    <property type="entry name" value="Aldehyde Dehydrogenase, Chain A, domain 1"/>
    <property type="match status" value="1"/>
</dbReference>
<protein>
    <submittedName>
        <fullName evidence="5">Aldehyde dehydrogenase family protein</fullName>
    </submittedName>
</protein>
<accession>A0ABW3DP28</accession>
<keyword evidence="6" id="KW-1185">Reference proteome</keyword>
<dbReference type="InterPro" id="IPR016162">
    <property type="entry name" value="Ald_DH_N"/>
</dbReference>
<dbReference type="PROSITE" id="PS00070">
    <property type="entry name" value="ALDEHYDE_DEHYDR_CYS"/>
    <property type="match status" value="1"/>
</dbReference>
<evidence type="ECO:0000313" key="6">
    <source>
        <dbReference type="Proteomes" id="UP001597024"/>
    </source>
</evidence>
<dbReference type="SUPFAM" id="SSF53720">
    <property type="entry name" value="ALDH-like"/>
    <property type="match status" value="1"/>
</dbReference>
<dbReference type="InterPro" id="IPR029510">
    <property type="entry name" value="Ald_DH_CS_GLU"/>
</dbReference>
<evidence type="ECO:0000256" key="1">
    <source>
        <dbReference type="ARBA" id="ARBA00023002"/>
    </source>
</evidence>
<dbReference type="InterPro" id="IPR016163">
    <property type="entry name" value="Ald_DH_C"/>
</dbReference>
<dbReference type="Gene3D" id="3.40.309.10">
    <property type="entry name" value="Aldehyde Dehydrogenase, Chain A, domain 2"/>
    <property type="match status" value="1"/>
</dbReference>
<proteinExistence type="inferred from homology"/>
<feature type="active site" evidence="2">
    <location>
        <position position="55"/>
    </location>
</feature>